<dbReference type="STRING" id="425264.A0A3G2S551"/>
<feature type="transmembrane region" description="Helical" evidence="1">
    <location>
        <begin position="522"/>
        <end position="539"/>
    </location>
</feature>
<feature type="transmembrane region" description="Helical" evidence="1">
    <location>
        <begin position="387"/>
        <end position="405"/>
    </location>
</feature>
<dbReference type="Proteomes" id="UP000269793">
    <property type="component" value="Chromosome III"/>
</dbReference>
<dbReference type="Pfam" id="PF06772">
    <property type="entry name" value="LtrA"/>
    <property type="match status" value="2"/>
</dbReference>
<dbReference type="InterPro" id="IPR010640">
    <property type="entry name" value="Low_temperature_requirement_A"/>
</dbReference>
<dbReference type="EMBL" id="CP033150">
    <property type="protein sequence ID" value="AYO42479.1"/>
    <property type="molecule type" value="Genomic_DNA"/>
</dbReference>
<feature type="transmembrane region" description="Helical" evidence="1">
    <location>
        <begin position="253"/>
        <end position="273"/>
    </location>
</feature>
<feature type="transmembrane region" description="Helical" evidence="1">
    <location>
        <begin position="426"/>
        <end position="446"/>
    </location>
</feature>
<evidence type="ECO:0000313" key="2">
    <source>
        <dbReference type="EMBL" id="AYO42479.1"/>
    </source>
</evidence>
<keyword evidence="1" id="KW-0472">Membrane</keyword>
<feature type="transmembrane region" description="Helical" evidence="1">
    <location>
        <begin position="294"/>
        <end position="317"/>
    </location>
</feature>
<feature type="transmembrane region" description="Helical" evidence="1">
    <location>
        <begin position="491"/>
        <end position="510"/>
    </location>
</feature>
<protein>
    <submittedName>
        <fullName evidence="2">Putative membrane protein</fullName>
    </submittedName>
</protein>
<keyword evidence="1" id="KW-1133">Transmembrane helix</keyword>
<reference evidence="2 3" key="1">
    <citation type="submission" date="2018-10" db="EMBL/GenBank/DDBJ databases">
        <title>Complete genome sequence of Malassezia restricta CBS 7877.</title>
        <authorList>
            <person name="Morand S.C."/>
            <person name="Bertignac M."/>
            <person name="Iltis A."/>
            <person name="Kolder I."/>
            <person name="Pirovano W."/>
            <person name="Jourdain R."/>
            <person name="Clavaud C."/>
        </authorList>
    </citation>
    <scope>NUCLEOTIDE SEQUENCE [LARGE SCALE GENOMIC DNA]</scope>
    <source>
        <strain evidence="2 3">CBS 7877</strain>
    </source>
</reference>
<evidence type="ECO:0000256" key="1">
    <source>
        <dbReference type="SAM" id="Phobius"/>
    </source>
</evidence>
<accession>A0A3G2S551</accession>
<keyword evidence="3" id="KW-1185">Reference proteome</keyword>
<dbReference type="VEuPathDB" id="FungiDB:DNF11_1529"/>
<sequence>MHSEDTDQEPTVDSGWIDAEGVADPNTFEPIFNDEAEQPTCAETEGEKGKNVHHDIFHLVHGKKATDGKVSRHIDTHGFDVPVKFGHLFKQPVVRQWIHEGSVYREKDERIPSRFELFFDLLFVGIAHTLAETATSEATGFNILKFILEYFPTWSIWMDVRTFLNVSGTDDVKERIGLLAYMILLNGFSANAASLQIKNAASPQDLGTPKHGYHHKRGALEESTCEDTSCLAFYLGSGYWLVDGYENAIHAAIAFYLVLRLVRILLYLFYGWMLPNFRLSMWTNAAIRTIVSTIYIPIMFVWSAPLILILMFVGMVLEMLNSFMVLYTVRTLNYYTKKRTGRRLYIPALSLEHAMERTTQFVIVATGEMIVSSTFTASKKYGLTDKFGRSSLAICCSFFIIWLYYDADSSRTFQHALRRHAITSSMFSALHFPLTAALILLGSSLTQLINLRDESNGYLWFWSGSCAVYLLIVGIIGLLHRNLDKHNSTLLPRWCRLSLRFIVALIIFFLPLMRKNWDTIDFLGVNTALLFFLVSFETITKVGAVGRRYDQHGSALVHRAKRSSRARRDPKASEAMQSARAELEAMGATRPSRMANRLRLKRELSWHPYEGLTLAETGEEDVGMEGELGHLQVKELSAGQRWAYCT</sequence>
<feature type="transmembrane region" description="Helical" evidence="1">
    <location>
        <begin position="458"/>
        <end position="479"/>
    </location>
</feature>
<organism evidence="2 3">
    <name type="scientific">Malassezia restricta (strain ATCC 96810 / NBRC 103918 / CBS 7877)</name>
    <name type="common">Seborrheic dermatitis infection agent</name>
    <dbReference type="NCBI Taxonomy" id="425264"/>
    <lineage>
        <taxon>Eukaryota</taxon>
        <taxon>Fungi</taxon>
        <taxon>Dikarya</taxon>
        <taxon>Basidiomycota</taxon>
        <taxon>Ustilaginomycotina</taxon>
        <taxon>Malasseziomycetes</taxon>
        <taxon>Malasseziales</taxon>
        <taxon>Malasseziaceae</taxon>
        <taxon>Malassezia</taxon>
    </lineage>
</organism>
<dbReference type="AlphaFoldDB" id="A0A3G2S551"/>
<proteinExistence type="predicted"/>
<name>A0A3G2S551_MALR7</name>
<keyword evidence="1" id="KW-0812">Transmembrane</keyword>
<dbReference type="PANTHER" id="PTHR36840">
    <property type="entry name" value="BLL5714 PROTEIN"/>
    <property type="match status" value="1"/>
</dbReference>
<dbReference type="PANTHER" id="PTHR36840:SF1">
    <property type="entry name" value="BLL5714 PROTEIN"/>
    <property type="match status" value="1"/>
</dbReference>
<gene>
    <name evidence="2" type="ORF">DNF11_1529</name>
</gene>
<dbReference type="OrthoDB" id="191995at2759"/>
<evidence type="ECO:0000313" key="3">
    <source>
        <dbReference type="Proteomes" id="UP000269793"/>
    </source>
</evidence>